<evidence type="ECO:0000313" key="1">
    <source>
        <dbReference type="EMBL" id="KAJ5592204.1"/>
    </source>
</evidence>
<accession>A0AAD6DS53</accession>
<proteinExistence type="predicted"/>
<gene>
    <name evidence="1" type="ORF">N7537_009108</name>
</gene>
<name>A0AAD6DS53_9EURO</name>
<reference evidence="1" key="1">
    <citation type="journal article" date="2023" name="IMA Fungus">
        <title>Comparative genomic study of the Penicillium genus elucidates a diverse pangenome and 15 lateral gene transfer events.</title>
        <authorList>
            <person name="Petersen C."/>
            <person name="Sorensen T."/>
            <person name="Nielsen M.R."/>
            <person name="Sondergaard T.E."/>
            <person name="Sorensen J.L."/>
            <person name="Fitzpatrick D.A."/>
            <person name="Frisvad J.C."/>
            <person name="Nielsen K.L."/>
        </authorList>
    </citation>
    <scope>NUCLEOTIDE SEQUENCE</scope>
    <source>
        <strain evidence="1">IBT 12815</strain>
    </source>
</reference>
<comment type="caution">
    <text evidence="1">The sequence shown here is derived from an EMBL/GenBank/DDBJ whole genome shotgun (WGS) entry which is preliminary data.</text>
</comment>
<dbReference type="RefSeq" id="XP_056748830.1">
    <property type="nucleotide sequence ID" value="XM_056900162.1"/>
</dbReference>
<sequence>MPVSTAPRSFPTSNDLEVWILRPDWSSLYICGFKESNTSVMCFLEHKGAEDVFGKCPRMVLPRALAQFGRDWGTSVLAGLEIEVMLLGEDFQPIYQLN</sequence>
<organism evidence="1 2">
    <name type="scientific">Penicillium hordei</name>
    <dbReference type="NCBI Taxonomy" id="40994"/>
    <lineage>
        <taxon>Eukaryota</taxon>
        <taxon>Fungi</taxon>
        <taxon>Dikarya</taxon>
        <taxon>Ascomycota</taxon>
        <taxon>Pezizomycotina</taxon>
        <taxon>Eurotiomycetes</taxon>
        <taxon>Eurotiomycetidae</taxon>
        <taxon>Eurotiales</taxon>
        <taxon>Aspergillaceae</taxon>
        <taxon>Penicillium</taxon>
    </lineage>
</organism>
<dbReference type="GeneID" id="81590404"/>
<reference evidence="1" key="2">
    <citation type="submission" date="2023-01" db="EMBL/GenBank/DDBJ databases">
        <authorList>
            <person name="Petersen C."/>
        </authorList>
    </citation>
    <scope>NUCLEOTIDE SEQUENCE</scope>
    <source>
        <strain evidence="1">IBT 12815</strain>
    </source>
</reference>
<protein>
    <submittedName>
        <fullName evidence="1">Uncharacterized protein</fullName>
    </submittedName>
</protein>
<dbReference type="AlphaFoldDB" id="A0AAD6DS53"/>
<dbReference type="EMBL" id="JAQJAE010000005">
    <property type="protein sequence ID" value="KAJ5592204.1"/>
    <property type="molecule type" value="Genomic_DNA"/>
</dbReference>
<dbReference type="Proteomes" id="UP001213799">
    <property type="component" value="Unassembled WGS sequence"/>
</dbReference>
<evidence type="ECO:0000313" key="2">
    <source>
        <dbReference type="Proteomes" id="UP001213799"/>
    </source>
</evidence>
<keyword evidence="2" id="KW-1185">Reference proteome</keyword>